<evidence type="ECO:0000256" key="1">
    <source>
        <dbReference type="SAM" id="Phobius"/>
    </source>
</evidence>
<organism evidence="2 3">
    <name type="scientific">Moraxella caviae</name>
    <dbReference type="NCBI Taxonomy" id="34060"/>
    <lineage>
        <taxon>Bacteria</taxon>
        <taxon>Pseudomonadati</taxon>
        <taxon>Pseudomonadota</taxon>
        <taxon>Gammaproteobacteria</taxon>
        <taxon>Moraxellales</taxon>
        <taxon>Moraxellaceae</taxon>
        <taxon>Moraxella</taxon>
    </lineage>
</organism>
<keyword evidence="1" id="KW-0472">Membrane</keyword>
<feature type="transmembrane region" description="Helical" evidence="1">
    <location>
        <begin position="30"/>
        <end position="49"/>
    </location>
</feature>
<gene>
    <name evidence="2" type="ORF">NCTC10293_01130</name>
</gene>
<protein>
    <submittedName>
        <fullName evidence="2">Uncharacterized protein</fullName>
    </submittedName>
</protein>
<evidence type="ECO:0000313" key="3">
    <source>
        <dbReference type="Proteomes" id="UP000255279"/>
    </source>
</evidence>
<keyword evidence="1" id="KW-0812">Transmembrane</keyword>
<proteinExistence type="predicted"/>
<accession>A0A378R663</accession>
<sequence length="78" mass="8816">MHILILLLFILITFLGALVVFLFFKGKSSQYFLFSMAASCFIVVVVSCIHKQHQIQQIIHPAVKPRPLGRGYKAVCKP</sequence>
<feature type="transmembrane region" description="Helical" evidence="1">
    <location>
        <begin position="5"/>
        <end position="24"/>
    </location>
</feature>
<name>A0A378R663_9GAMM</name>
<keyword evidence="1" id="KW-1133">Transmembrane helix</keyword>
<dbReference type="Proteomes" id="UP000255279">
    <property type="component" value="Unassembled WGS sequence"/>
</dbReference>
<evidence type="ECO:0000313" key="2">
    <source>
        <dbReference type="EMBL" id="STZ13556.1"/>
    </source>
</evidence>
<reference evidence="2 3" key="1">
    <citation type="submission" date="2018-06" db="EMBL/GenBank/DDBJ databases">
        <authorList>
            <consortium name="Pathogen Informatics"/>
            <person name="Doyle S."/>
        </authorList>
    </citation>
    <scope>NUCLEOTIDE SEQUENCE [LARGE SCALE GENOMIC DNA]</scope>
    <source>
        <strain evidence="2 3">NCTC10293</strain>
    </source>
</reference>
<dbReference type="AlphaFoldDB" id="A0A378R663"/>
<dbReference type="EMBL" id="UGQE01000002">
    <property type="protein sequence ID" value="STZ13556.1"/>
    <property type="molecule type" value="Genomic_DNA"/>
</dbReference>